<organism evidence="1">
    <name type="scientific">marine sediment metagenome</name>
    <dbReference type="NCBI Taxonomy" id="412755"/>
    <lineage>
        <taxon>unclassified sequences</taxon>
        <taxon>metagenomes</taxon>
        <taxon>ecological metagenomes</taxon>
    </lineage>
</organism>
<proteinExistence type="predicted"/>
<accession>X0Y4X9</accession>
<protein>
    <submittedName>
        <fullName evidence="1">Uncharacterized protein</fullName>
    </submittedName>
</protein>
<comment type="caution">
    <text evidence="1">The sequence shown here is derived from an EMBL/GenBank/DDBJ whole genome shotgun (WGS) entry which is preliminary data.</text>
</comment>
<reference evidence="1" key="1">
    <citation type="journal article" date="2014" name="Front. Microbiol.">
        <title>High frequency of phylogenetically diverse reductive dehalogenase-homologous genes in deep subseafloor sedimentary metagenomes.</title>
        <authorList>
            <person name="Kawai M."/>
            <person name="Futagami T."/>
            <person name="Toyoda A."/>
            <person name="Takaki Y."/>
            <person name="Nishi S."/>
            <person name="Hori S."/>
            <person name="Arai W."/>
            <person name="Tsubouchi T."/>
            <person name="Morono Y."/>
            <person name="Uchiyama I."/>
            <person name="Ito T."/>
            <person name="Fujiyama A."/>
            <person name="Inagaki F."/>
            <person name="Takami H."/>
        </authorList>
    </citation>
    <scope>NUCLEOTIDE SEQUENCE</scope>
    <source>
        <strain evidence="1">Expedition CK06-06</strain>
    </source>
</reference>
<sequence>GRQAKKGSNWKTGYHAVGMYREALRLTGGQR</sequence>
<dbReference type="AlphaFoldDB" id="X0Y4X9"/>
<name>X0Y4X9_9ZZZZ</name>
<feature type="non-terminal residue" evidence="1">
    <location>
        <position position="1"/>
    </location>
</feature>
<dbReference type="EMBL" id="BARS01057394">
    <property type="protein sequence ID" value="GAG50964.1"/>
    <property type="molecule type" value="Genomic_DNA"/>
</dbReference>
<gene>
    <name evidence="1" type="ORF">S01H1_84164</name>
</gene>
<evidence type="ECO:0000313" key="1">
    <source>
        <dbReference type="EMBL" id="GAG50964.1"/>
    </source>
</evidence>